<proteinExistence type="predicted"/>
<dbReference type="EMBL" id="MUHD01000016">
    <property type="protein sequence ID" value="OXB08656.1"/>
    <property type="molecule type" value="Genomic_DNA"/>
</dbReference>
<keyword evidence="2" id="KW-1185">Reference proteome</keyword>
<accession>A0ABX4CVD6</accession>
<reference evidence="1 2" key="1">
    <citation type="submission" date="2016-11" db="EMBL/GenBank/DDBJ databases">
        <title>Whole genomes of Flavobacteriaceae.</title>
        <authorList>
            <person name="Stine C."/>
            <person name="Li C."/>
            <person name="Tadesse D."/>
        </authorList>
    </citation>
    <scope>NUCLEOTIDE SEQUENCE [LARGE SCALE GENOMIC DNA]</scope>
    <source>
        <strain evidence="1 2">CCUG 60112</strain>
    </source>
</reference>
<organism evidence="1 2">
    <name type="scientific">Flavobacterium plurextorum</name>
    <dbReference type="NCBI Taxonomy" id="1114867"/>
    <lineage>
        <taxon>Bacteria</taxon>
        <taxon>Pseudomonadati</taxon>
        <taxon>Bacteroidota</taxon>
        <taxon>Flavobacteriia</taxon>
        <taxon>Flavobacteriales</taxon>
        <taxon>Flavobacteriaceae</taxon>
        <taxon>Flavobacterium</taxon>
    </lineage>
</organism>
<dbReference type="RefSeq" id="WP_089057915.1">
    <property type="nucleotide sequence ID" value="NZ_MUHD01000016.1"/>
</dbReference>
<gene>
    <name evidence="1" type="ORF">B0A81_10160</name>
</gene>
<sequence>MDLDVNNSIVIEPIIDGERYKVNGYFVYKNKLRNWSCEEDLSDSELGAFDLYEKLIINNPRLKKHIIAVYNVTIGQNLKHNFL</sequence>
<dbReference type="Proteomes" id="UP000198381">
    <property type="component" value="Unassembled WGS sequence"/>
</dbReference>
<comment type="caution">
    <text evidence="1">The sequence shown here is derived from an EMBL/GenBank/DDBJ whole genome shotgun (WGS) entry which is preliminary data.</text>
</comment>
<protein>
    <submittedName>
        <fullName evidence="1">Uncharacterized protein</fullName>
    </submittedName>
</protein>
<name>A0ABX4CVD6_9FLAO</name>
<evidence type="ECO:0000313" key="2">
    <source>
        <dbReference type="Proteomes" id="UP000198381"/>
    </source>
</evidence>
<evidence type="ECO:0000313" key="1">
    <source>
        <dbReference type="EMBL" id="OXB08656.1"/>
    </source>
</evidence>